<dbReference type="CDD" id="cd00167">
    <property type="entry name" value="SANT"/>
    <property type="match status" value="2"/>
</dbReference>
<dbReference type="GO" id="GO:0005634">
    <property type="term" value="C:nucleus"/>
    <property type="evidence" value="ECO:0007669"/>
    <property type="project" value="TreeGrafter"/>
</dbReference>
<evidence type="ECO:0000259" key="2">
    <source>
        <dbReference type="PROSITE" id="PS50090"/>
    </source>
</evidence>
<name>A0AB34ILE8_PRYPA</name>
<dbReference type="Gene3D" id="1.10.10.60">
    <property type="entry name" value="Homeodomain-like"/>
    <property type="match status" value="2"/>
</dbReference>
<feature type="compositionally biased region" description="Basic residues" evidence="1">
    <location>
        <begin position="609"/>
        <end position="618"/>
    </location>
</feature>
<accession>A0AB34ILE8</accession>
<reference evidence="4 5" key="1">
    <citation type="journal article" date="2024" name="Science">
        <title>Giant polyketide synthase enzymes in the biosynthesis of giant marine polyether toxins.</title>
        <authorList>
            <person name="Fallon T.R."/>
            <person name="Shende V.V."/>
            <person name="Wierzbicki I.H."/>
            <person name="Pendleton A.L."/>
            <person name="Watervoot N.F."/>
            <person name="Auber R.P."/>
            <person name="Gonzalez D.J."/>
            <person name="Wisecaver J.H."/>
            <person name="Moore B.S."/>
        </authorList>
    </citation>
    <scope>NUCLEOTIDE SEQUENCE [LARGE SCALE GENOMIC DNA]</scope>
    <source>
        <strain evidence="4 5">12B1</strain>
    </source>
</reference>
<feature type="region of interest" description="Disordered" evidence="1">
    <location>
        <begin position="1"/>
        <end position="29"/>
    </location>
</feature>
<dbReference type="InterPro" id="IPR017930">
    <property type="entry name" value="Myb_dom"/>
</dbReference>
<gene>
    <name evidence="4" type="ORF">AB1Y20_012975</name>
</gene>
<dbReference type="Pfam" id="PF00249">
    <property type="entry name" value="Myb_DNA-binding"/>
    <property type="match status" value="2"/>
</dbReference>
<dbReference type="Proteomes" id="UP001515480">
    <property type="component" value="Unassembled WGS sequence"/>
</dbReference>
<feature type="domain" description="Myb-like" evidence="2">
    <location>
        <begin position="523"/>
        <end position="573"/>
    </location>
</feature>
<feature type="region of interest" description="Disordered" evidence="1">
    <location>
        <begin position="512"/>
        <end position="535"/>
    </location>
</feature>
<feature type="compositionally biased region" description="Basic and acidic residues" evidence="1">
    <location>
        <begin position="590"/>
        <end position="608"/>
    </location>
</feature>
<dbReference type="PROSITE" id="PS51294">
    <property type="entry name" value="HTH_MYB"/>
    <property type="match status" value="2"/>
</dbReference>
<feature type="domain" description="HTH myb-type" evidence="3">
    <location>
        <begin position="523"/>
        <end position="577"/>
    </location>
</feature>
<sequence>MSQSAAASMGGLEPPSIKRSRSGSSFPGASFARPIDEIAEEFGVDTGSTAFQNNSFINDSDFANHLLDRNWSDSSLLAAGAAQFLSEEEASQEMLLREACSRMSDDNHENQYSHAHFSTAPFSAPPWASRSQAPSACSDDPHTAQHHRSSASNSAAQQISQPSQRGGCVASERVSQTSASASLASVMNMQSHQPMHTTPLGAYKSRPKADDVLSESDETEETVVNRAVSSGDALALPIKSDGTATAARPSMSNGEWQMPTQMHNYGLMYPRERLVERMPGGGANINARAAYSENDRAARVVPMPSCGMQLPHSYQYGSTNADSIHGAHPYPFPRPFAPSAAPPQMPPNASAYQPRQHNYDSCSWSDSCSFPTGYRYRDSERMSAIPHSRAIHQEGATPYHRENLFNWPVEVGRPGRDSIHAQPNVDHNIMGEHMASSIVDQRLMMLRQQSSNQPRSAALAQMAHDAALAAAAASAASAVNGRRSSSRTDTGAHAAAAAAAAAASRLIHAEAEASGSARGSVRSSSINRRAWSAEEDQTIRECVAQMGMRWRLIAPLLPGRSDDSVRNRWKRLQEEDAGEAGDEPQDDDESRAGRGDGAKKHKASGESKRHSKVAKTTHAKHERDGEEEQGQRVSWSSYEDQVIVQAVQELGPRWCAVAARLPSRTDQAVRNRWNRLQQRARVQARTMLAPFGERDAPEHGVVSRPRVSTCG</sequence>
<protein>
    <submittedName>
        <fullName evidence="4">Uncharacterized protein</fullName>
    </submittedName>
</protein>
<feature type="domain" description="Myb-like" evidence="2">
    <location>
        <begin position="627"/>
        <end position="677"/>
    </location>
</feature>
<feature type="compositionally biased region" description="Low complexity" evidence="1">
    <location>
        <begin position="512"/>
        <end position="525"/>
    </location>
</feature>
<keyword evidence="5" id="KW-1185">Reference proteome</keyword>
<feature type="region of interest" description="Disordered" evidence="1">
    <location>
        <begin position="334"/>
        <end position="356"/>
    </location>
</feature>
<evidence type="ECO:0000313" key="4">
    <source>
        <dbReference type="EMBL" id="KAL1500309.1"/>
    </source>
</evidence>
<feature type="region of interest" description="Disordered" evidence="1">
    <location>
        <begin position="193"/>
        <end position="224"/>
    </location>
</feature>
<dbReference type="SMART" id="SM00717">
    <property type="entry name" value="SANT"/>
    <property type="match status" value="2"/>
</dbReference>
<feature type="region of interest" description="Disordered" evidence="1">
    <location>
        <begin position="123"/>
        <end position="174"/>
    </location>
</feature>
<dbReference type="InterPro" id="IPR009057">
    <property type="entry name" value="Homeodomain-like_sf"/>
</dbReference>
<dbReference type="GO" id="GO:0000981">
    <property type="term" value="F:DNA-binding transcription factor activity, RNA polymerase II-specific"/>
    <property type="evidence" value="ECO:0007669"/>
    <property type="project" value="TreeGrafter"/>
</dbReference>
<feature type="compositionally biased region" description="Pro residues" evidence="1">
    <location>
        <begin position="334"/>
        <end position="346"/>
    </location>
</feature>
<evidence type="ECO:0000313" key="5">
    <source>
        <dbReference type="Proteomes" id="UP001515480"/>
    </source>
</evidence>
<feature type="region of interest" description="Disordered" evidence="1">
    <location>
        <begin position="573"/>
        <end position="635"/>
    </location>
</feature>
<feature type="compositionally biased region" description="Low complexity" evidence="1">
    <location>
        <begin position="150"/>
        <end position="164"/>
    </location>
</feature>
<comment type="caution">
    <text evidence="4">The sequence shown here is derived from an EMBL/GenBank/DDBJ whole genome shotgun (WGS) entry which is preliminary data.</text>
</comment>
<feature type="domain" description="HTH myb-type" evidence="3">
    <location>
        <begin position="631"/>
        <end position="681"/>
    </location>
</feature>
<dbReference type="EMBL" id="JBGBPQ010000023">
    <property type="protein sequence ID" value="KAL1500309.1"/>
    <property type="molecule type" value="Genomic_DNA"/>
</dbReference>
<organism evidence="4 5">
    <name type="scientific">Prymnesium parvum</name>
    <name type="common">Toxic golden alga</name>
    <dbReference type="NCBI Taxonomy" id="97485"/>
    <lineage>
        <taxon>Eukaryota</taxon>
        <taxon>Haptista</taxon>
        <taxon>Haptophyta</taxon>
        <taxon>Prymnesiophyceae</taxon>
        <taxon>Prymnesiales</taxon>
        <taxon>Prymnesiaceae</taxon>
        <taxon>Prymnesium</taxon>
    </lineage>
</organism>
<dbReference type="PANTHER" id="PTHR45614">
    <property type="entry name" value="MYB PROTEIN-RELATED"/>
    <property type="match status" value="1"/>
</dbReference>
<dbReference type="SUPFAM" id="SSF46689">
    <property type="entry name" value="Homeodomain-like"/>
    <property type="match status" value="1"/>
</dbReference>
<dbReference type="PROSITE" id="PS50090">
    <property type="entry name" value="MYB_LIKE"/>
    <property type="match status" value="2"/>
</dbReference>
<dbReference type="InterPro" id="IPR050560">
    <property type="entry name" value="MYB_TF"/>
</dbReference>
<evidence type="ECO:0000256" key="1">
    <source>
        <dbReference type="SAM" id="MobiDB-lite"/>
    </source>
</evidence>
<dbReference type="GO" id="GO:0000978">
    <property type="term" value="F:RNA polymerase II cis-regulatory region sequence-specific DNA binding"/>
    <property type="evidence" value="ECO:0007669"/>
    <property type="project" value="TreeGrafter"/>
</dbReference>
<evidence type="ECO:0000259" key="3">
    <source>
        <dbReference type="PROSITE" id="PS51294"/>
    </source>
</evidence>
<dbReference type="InterPro" id="IPR001005">
    <property type="entry name" value="SANT/Myb"/>
</dbReference>
<feature type="compositionally biased region" description="Acidic residues" evidence="1">
    <location>
        <begin position="212"/>
        <end position="221"/>
    </location>
</feature>
<feature type="compositionally biased region" description="Acidic residues" evidence="1">
    <location>
        <begin position="575"/>
        <end position="589"/>
    </location>
</feature>
<dbReference type="AlphaFoldDB" id="A0AB34ILE8"/>
<proteinExistence type="predicted"/>